<proteinExistence type="predicted"/>
<reference evidence="1" key="1">
    <citation type="submission" date="2023-07" db="EMBL/GenBank/DDBJ databases">
        <title>Genome content predicts the carbon catabolic preferences of heterotrophic bacteria.</title>
        <authorList>
            <person name="Gralka M."/>
        </authorList>
    </citation>
    <scope>NUCLEOTIDE SEQUENCE</scope>
    <source>
        <strain evidence="1">6E02</strain>
    </source>
</reference>
<protein>
    <submittedName>
        <fullName evidence="1">Uncharacterized protein</fullName>
    </submittedName>
</protein>
<evidence type="ECO:0000313" key="1">
    <source>
        <dbReference type="EMBL" id="MDP2501064.1"/>
    </source>
</evidence>
<dbReference type="Proteomes" id="UP001177935">
    <property type="component" value="Unassembled WGS sequence"/>
</dbReference>
<dbReference type="RefSeq" id="WP_017071357.1">
    <property type="nucleotide sequence ID" value="NZ_CAWNUI010000092.1"/>
</dbReference>
<gene>
    <name evidence="1" type="ORF">Q8W42_10115</name>
</gene>
<accession>A0AB35MWC3</accession>
<name>A0AB35MWC3_VIBSP</name>
<comment type="caution">
    <text evidence="1">The sequence shown here is derived from an EMBL/GenBank/DDBJ whole genome shotgun (WGS) entry which is preliminary data.</text>
</comment>
<dbReference type="EMBL" id="JAUYVL010000004">
    <property type="protein sequence ID" value="MDP2501064.1"/>
    <property type="molecule type" value="Genomic_DNA"/>
</dbReference>
<sequence length="112" mass="13106">MRIRFDEILERIITINHAWKLSRDEFGNDFVATKSFRDTKSSLQATLLREFPEDVYLKVATDSDDHGEGMYSVRLKTPIRINDTLRTDAEHLPVRIAEELFTPQELQNLLNQ</sequence>
<dbReference type="AlphaFoldDB" id="A0AB35MWC3"/>
<organism evidence="1 2">
    <name type="scientific">Vibrio splendidus</name>
    <dbReference type="NCBI Taxonomy" id="29497"/>
    <lineage>
        <taxon>Bacteria</taxon>
        <taxon>Pseudomonadati</taxon>
        <taxon>Pseudomonadota</taxon>
        <taxon>Gammaproteobacteria</taxon>
        <taxon>Vibrionales</taxon>
        <taxon>Vibrionaceae</taxon>
        <taxon>Vibrio</taxon>
    </lineage>
</organism>
<evidence type="ECO:0000313" key="2">
    <source>
        <dbReference type="Proteomes" id="UP001177935"/>
    </source>
</evidence>